<evidence type="ECO:0000313" key="3">
    <source>
        <dbReference type="Proteomes" id="UP001216674"/>
    </source>
</evidence>
<dbReference type="InterPro" id="IPR023606">
    <property type="entry name" value="CoA-Trfase_III_dom_1_sf"/>
</dbReference>
<dbReference type="InterPro" id="IPR050483">
    <property type="entry name" value="CoA-transferase_III_domain"/>
</dbReference>
<comment type="caution">
    <text evidence="2">The sequence shown here is derived from an EMBL/GenBank/DDBJ whole genome shotgun (WGS) entry which is preliminary data.</text>
</comment>
<dbReference type="GO" id="GO:0016740">
    <property type="term" value="F:transferase activity"/>
    <property type="evidence" value="ECO:0007669"/>
    <property type="project" value="UniProtKB-KW"/>
</dbReference>
<evidence type="ECO:0000313" key="2">
    <source>
        <dbReference type="EMBL" id="MDF3834213.1"/>
    </source>
</evidence>
<dbReference type="Gene3D" id="3.40.50.10540">
    <property type="entry name" value="Crotonobetainyl-coa:carnitine coa-transferase, domain 1"/>
    <property type="match status" value="1"/>
</dbReference>
<organism evidence="2 3">
    <name type="scientific">Cupriavidus basilensis</name>
    <dbReference type="NCBI Taxonomy" id="68895"/>
    <lineage>
        <taxon>Bacteria</taxon>
        <taxon>Pseudomonadati</taxon>
        <taxon>Pseudomonadota</taxon>
        <taxon>Betaproteobacteria</taxon>
        <taxon>Burkholderiales</taxon>
        <taxon>Burkholderiaceae</taxon>
        <taxon>Cupriavidus</taxon>
    </lineage>
</organism>
<evidence type="ECO:0000256" key="1">
    <source>
        <dbReference type="ARBA" id="ARBA00022679"/>
    </source>
</evidence>
<dbReference type="Proteomes" id="UP001216674">
    <property type="component" value="Unassembled WGS sequence"/>
</dbReference>
<accession>A0ABT6ANN3</accession>
<keyword evidence="3" id="KW-1185">Reference proteome</keyword>
<dbReference type="EMBL" id="JARJLM010000256">
    <property type="protein sequence ID" value="MDF3834213.1"/>
    <property type="molecule type" value="Genomic_DNA"/>
</dbReference>
<dbReference type="Gene3D" id="3.30.1540.10">
    <property type="entry name" value="formyl-coa transferase, domain 3"/>
    <property type="match status" value="1"/>
</dbReference>
<dbReference type="InterPro" id="IPR003673">
    <property type="entry name" value="CoA-Trfase_fam_III"/>
</dbReference>
<dbReference type="PANTHER" id="PTHR48207">
    <property type="entry name" value="SUCCINATE--HYDROXYMETHYLGLUTARATE COA-TRANSFERASE"/>
    <property type="match status" value="1"/>
</dbReference>
<reference evidence="2 3" key="1">
    <citation type="submission" date="2023-03" db="EMBL/GenBank/DDBJ databases">
        <title>Draft assemblies of triclosan tolerant bacteria isolated from returned activated sludge.</title>
        <authorList>
            <person name="Van Hamelsveld S."/>
        </authorList>
    </citation>
    <scope>NUCLEOTIDE SEQUENCE [LARGE SCALE GENOMIC DNA]</scope>
    <source>
        <strain evidence="2 3">GW210010_S58</strain>
    </source>
</reference>
<keyword evidence="1 2" id="KW-0808">Transferase</keyword>
<dbReference type="PANTHER" id="PTHR48207:SF4">
    <property type="entry name" value="BLL6097 PROTEIN"/>
    <property type="match status" value="1"/>
</dbReference>
<dbReference type="Pfam" id="PF02515">
    <property type="entry name" value="CoA_transf_3"/>
    <property type="match status" value="1"/>
</dbReference>
<protein>
    <submittedName>
        <fullName evidence="2">CoA transferase</fullName>
    </submittedName>
</protein>
<gene>
    <name evidence="2" type="ORF">P3W85_14815</name>
</gene>
<dbReference type="RefSeq" id="WP_276265351.1">
    <property type="nucleotide sequence ID" value="NZ_JARJLM010000256.1"/>
</dbReference>
<proteinExistence type="predicted"/>
<name>A0ABT6ANN3_9BURK</name>
<dbReference type="InterPro" id="IPR044855">
    <property type="entry name" value="CoA-Trfase_III_dom3_sf"/>
</dbReference>
<dbReference type="SUPFAM" id="SSF89796">
    <property type="entry name" value="CoA-transferase family III (CaiB/BaiF)"/>
    <property type="match status" value="1"/>
</dbReference>
<sequence length="391" mass="42704">MPSPLAGIRILDLTSVIMGPYATQMLAEYGADVIKVEPPEGDIMRKMGPCGKAGMGPVFLNLNRGKRSLCLDLKSAAGRDAMYRAVASADVFITNVRLKALKKLGLDRDALHQHNPRLIYLFLSGFSEAGRHAGRPAYDDLIQAMVGLPHLSTAAAGGDPRYVPLNIADKTMGLFAAQTVLAALLQRARSGSGQYIELPMYETMAGFVLLDHLAGNTLVPPVGEPGNPRLVSRYRRPYRTRDGWLSTMIYTDGHWAAFLALVGRPDIWERDRRFGSVAARTECVDIVYAFIEEQMLQRDSADWLEALARADIPVAPIADLKALVDDLRQSPAGVIEEYQGHSGERYLGVSPAVRWAGASAPLAAAPSLGEHNEEILRELPAAHRESRPQSR</sequence>